<dbReference type="SUPFAM" id="SSF51182">
    <property type="entry name" value="RmlC-like cupins"/>
    <property type="match status" value="1"/>
</dbReference>
<dbReference type="AlphaFoldDB" id="A0A2V1D2W3"/>
<proteinExistence type="predicted"/>
<dbReference type="Gene3D" id="2.60.120.10">
    <property type="entry name" value="Jelly Rolls"/>
    <property type="match status" value="1"/>
</dbReference>
<organism evidence="1 2">
    <name type="scientific">Periconia macrospinosa</name>
    <dbReference type="NCBI Taxonomy" id="97972"/>
    <lineage>
        <taxon>Eukaryota</taxon>
        <taxon>Fungi</taxon>
        <taxon>Dikarya</taxon>
        <taxon>Ascomycota</taxon>
        <taxon>Pezizomycotina</taxon>
        <taxon>Dothideomycetes</taxon>
        <taxon>Pleosporomycetidae</taxon>
        <taxon>Pleosporales</taxon>
        <taxon>Massarineae</taxon>
        <taxon>Periconiaceae</taxon>
        <taxon>Periconia</taxon>
    </lineage>
</organism>
<sequence>ECLLDSGETRNVRVGDVVVQRGTMHQWINRGEKWARMIYVLLDATEVECNGMKLAEELGGMSGVAHSS</sequence>
<dbReference type="STRING" id="97972.A0A2V1D2W3"/>
<dbReference type="InterPro" id="IPR047142">
    <property type="entry name" value="OryJ/VirC-like"/>
</dbReference>
<reference evidence="1 2" key="1">
    <citation type="journal article" date="2018" name="Sci. Rep.">
        <title>Comparative genomics provides insights into the lifestyle and reveals functional heterogeneity of dark septate endophytic fungi.</title>
        <authorList>
            <person name="Knapp D.G."/>
            <person name="Nemeth J.B."/>
            <person name="Barry K."/>
            <person name="Hainaut M."/>
            <person name="Henrissat B."/>
            <person name="Johnson J."/>
            <person name="Kuo A."/>
            <person name="Lim J.H.P."/>
            <person name="Lipzen A."/>
            <person name="Nolan M."/>
            <person name="Ohm R.A."/>
            <person name="Tamas L."/>
            <person name="Grigoriev I.V."/>
            <person name="Spatafora J.W."/>
            <person name="Nagy L.G."/>
            <person name="Kovacs G.M."/>
        </authorList>
    </citation>
    <scope>NUCLEOTIDE SEQUENCE [LARGE SCALE GENOMIC DNA]</scope>
    <source>
        <strain evidence="1 2">DSE2036</strain>
    </source>
</reference>
<dbReference type="PANTHER" id="PTHR36156">
    <property type="entry name" value="SLR2101 PROTEIN"/>
    <property type="match status" value="1"/>
</dbReference>
<dbReference type="Proteomes" id="UP000244855">
    <property type="component" value="Unassembled WGS sequence"/>
</dbReference>
<evidence type="ECO:0008006" key="3">
    <source>
        <dbReference type="Google" id="ProtNLM"/>
    </source>
</evidence>
<name>A0A2V1D2W3_9PLEO</name>
<dbReference type="InterPro" id="IPR014710">
    <property type="entry name" value="RmlC-like_jellyroll"/>
</dbReference>
<accession>A0A2V1D2W3</accession>
<dbReference type="OrthoDB" id="5840532at2759"/>
<dbReference type="PANTHER" id="PTHR36156:SF2">
    <property type="entry name" value="CUPIN TYPE-2 DOMAIN-CONTAINING PROTEIN"/>
    <property type="match status" value="1"/>
</dbReference>
<dbReference type="EMBL" id="KZ805771">
    <property type="protein sequence ID" value="PVH91833.1"/>
    <property type="molecule type" value="Genomic_DNA"/>
</dbReference>
<protein>
    <recommendedName>
        <fullName evidence="3">Cupin 2 conserved barrel domain-containing protein</fullName>
    </recommendedName>
</protein>
<dbReference type="InterPro" id="IPR011051">
    <property type="entry name" value="RmlC_Cupin_sf"/>
</dbReference>
<evidence type="ECO:0000313" key="2">
    <source>
        <dbReference type="Proteomes" id="UP000244855"/>
    </source>
</evidence>
<feature type="non-terminal residue" evidence="1">
    <location>
        <position position="1"/>
    </location>
</feature>
<evidence type="ECO:0000313" key="1">
    <source>
        <dbReference type="EMBL" id="PVH91833.1"/>
    </source>
</evidence>
<keyword evidence="2" id="KW-1185">Reference proteome</keyword>
<gene>
    <name evidence="1" type="ORF">DM02DRAFT_545026</name>
</gene>